<dbReference type="SUPFAM" id="SSF53056">
    <property type="entry name" value="beta-carbonic anhydrase, cab"/>
    <property type="match status" value="1"/>
</dbReference>
<evidence type="ECO:0000256" key="5">
    <source>
        <dbReference type="ARBA" id="ARBA00022833"/>
    </source>
</evidence>
<keyword evidence="6 10" id="KW-0456">Lyase</keyword>
<comment type="similarity">
    <text evidence="1 10">Belongs to the beta-class carbonic anhydrase family.</text>
</comment>
<evidence type="ECO:0000256" key="9">
    <source>
        <dbReference type="PIRSR" id="PIRSR601765-1"/>
    </source>
</evidence>
<comment type="cofactor">
    <cofactor evidence="9">
        <name>Zn(2+)</name>
        <dbReference type="ChEBI" id="CHEBI:29105"/>
    </cofactor>
    <text evidence="9">Binds 1 zinc ion per subunit.</text>
</comment>
<dbReference type="InterPro" id="IPR036874">
    <property type="entry name" value="Carbonic_anhydrase_sf"/>
</dbReference>
<evidence type="ECO:0000313" key="13">
    <source>
        <dbReference type="Proteomes" id="UP000277236"/>
    </source>
</evidence>
<feature type="binding site" evidence="9">
    <location>
        <position position="106"/>
    </location>
    <ligand>
        <name>Zn(2+)</name>
        <dbReference type="ChEBI" id="CHEBI:29105"/>
    </ligand>
</feature>
<comment type="function">
    <text evidence="10">Reversible hydration of carbon dioxide.</text>
</comment>
<comment type="caution">
    <text evidence="12">The sequence shown here is derived from an EMBL/GenBank/DDBJ whole genome shotgun (WGS) entry which is preliminary data.</text>
</comment>
<dbReference type="PANTHER" id="PTHR11002">
    <property type="entry name" value="CARBONIC ANHYDRASE"/>
    <property type="match status" value="1"/>
</dbReference>
<dbReference type="InterPro" id="IPR015892">
    <property type="entry name" value="Carbonic_anhydrase_CS"/>
</dbReference>
<evidence type="ECO:0000256" key="1">
    <source>
        <dbReference type="ARBA" id="ARBA00006217"/>
    </source>
</evidence>
<dbReference type="PANTHER" id="PTHR11002:SF76">
    <property type="entry name" value="CARBONIC ANHYDRASE"/>
    <property type="match status" value="1"/>
</dbReference>
<dbReference type="Proteomes" id="UP000277236">
    <property type="component" value="Unassembled WGS sequence"/>
</dbReference>
<evidence type="ECO:0000256" key="8">
    <source>
        <dbReference type="ARBA" id="ARBA00048348"/>
    </source>
</evidence>
<dbReference type="InterPro" id="IPR001765">
    <property type="entry name" value="Carbonic_anhydrase"/>
</dbReference>
<evidence type="ECO:0000256" key="7">
    <source>
        <dbReference type="ARBA" id="ARBA00031969"/>
    </source>
</evidence>
<dbReference type="FunFam" id="3.40.1050.10:FF:000003">
    <property type="entry name" value="Carbonic anhydrase"/>
    <property type="match status" value="1"/>
</dbReference>
<evidence type="ECO:0000256" key="10">
    <source>
        <dbReference type="RuleBase" id="RU003956"/>
    </source>
</evidence>
<feature type="binding site" evidence="9">
    <location>
        <position position="104"/>
    </location>
    <ligand>
        <name>Zn(2+)</name>
        <dbReference type="ChEBI" id="CHEBI:29105"/>
    </ligand>
</feature>
<evidence type="ECO:0000256" key="4">
    <source>
        <dbReference type="ARBA" id="ARBA00022723"/>
    </source>
</evidence>
<keyword evidence="4 9" id="KW-0479">Metal-binding</keyword>
<dbReference type="GO" id="GO:0008270">
    <property type="term" value="F:zinc ion binding"/>
    <property type="evidence" value="ECO:0007669"/>
    <property type="project" value="UniProtKB-UniRule"/>
</dbReference>
<sequence>MMPAVAFNGIVRYARQKGPGPVSLKESMKNPHQSVREDEDMRDMDKQQSATSASEQPTLSSAEVALQHIVDGFVHFRHEVFPQQEELFKKLATAQSPRAMFITCADSRIVPELITQSSPGDLFVTRNVGNVVPPYGQMNGGVSTALEYAVSALGVQHIIICGHSDCGAMRAVLNPQSLDKMPTVKAWLRHAEVARTVVENNCSCSGEKETMHVLTQENVIAQLQHLRTHPSVASKMASGQLFIHGWVYNIETSEILAYDSEVDRFRPLDGDGPTPMATPKPRF</sequence>
<dbReference type="Pfam" id="PF00484">
    <property type="entry name" value="Pro_CA"/>
    <property type="match status" value="1"/>
</dbReference>
<gene>
    <name evidence="12" type="ORF">ALQ04_00325</name>
</gene>
<comment type="catalytic activity">
    <reaction evidence="8 10">
        <text>hydrogencarbonate + H(+) = CO2 + H2O</text>
        <dbReference type="Rhea" id="RHEA:10748"/>
        <dbReference type="ChEBI" id="CHEBI:15377"/>
        <dbReference type="ChEBI" id="CHEBI:15378"/>
        <dbReference type="ChEBI" id="CHEBI:16526"/>
        <dbReference type="ChEBI" id="CHEBI:17544"/>
        <dbReference type="EC" id="4.2.1.1"/>
    </reaction>
</comment>
<dbReference type="CDD" id="cd00884">
    <property type="entry name" value="beta_CA_cladeB"/>
    <property type="match status" value="1"/>
</dbReference>
<evidence type="ECO:0000313" key="12">
    <source>
        <dbReference type="EMBL" id="RMQ49121.1"/>
    </source>
</evidence>
<dbReference type="InterPro" id="IPR045066">
    <property type="entry name" value="Beta_CA_cladeB"/>
</dbReference>
<feature type="binding site" evidence="9">
    <location>
        <position position="163"/>
    </location>
    <ligand>
        <name>Zn(2+)</name>
        <dbReference type="ChEBI" id="CHEBI:29105"/>
    </ligand>
</feature>
<dbReference type="SMART" id="SM00947">
    <property type="entry name" value="Pro_CA"/>
    <property type="match status" value="1"/>
</dbReference>
<keyword evidence="5 9" id="KW-0862">Zinc</keyword>
<name>A0A3M4M7K7_PSECI</name>
<evidence type="ECO:0000256" key="2">
    <source>
        <dbReference type="ARBA" id="ARBA00012925"/>
    </source>
</evidence>
<evidence type="ECO:0000256" key="11">
    <source>
        <dbReference type="SAM" id="MobiDB-lite"/>
    </source>
</evidence>
<organism evidence="12 13">
    <name type="scientific">Pseudomonas cichorii</name>
    <dbReference type="NCBI Taxonomy" id="36746"/>
    <lineage>
        <taxon>Bacteria</taxon>
        <taxon>Pseudomonadati</taxon>
        <taxon>Pseudomonadota</taxon>
        <taxon>Gammaproteobacteria</taxon>
        <taxon>Pseudomonadales</taxon>
        <taxon>Pseudomonadaceae</taxon>
        <taxon>Pseudomonas</taxon>
    </lineage>
</organism>
<feature type="compositionally biased region" description="Polar residues" evidence="11">
    <location>
        <begin position="47"/>
        <end position="59"/>
    </location>
</feature>
<feature type="region of interest" description="Disordered" evidence="11">
    <location>
        <begin position="18"/>
        <end position="59"/>
    </location>
</feature>
<dbReference type="GO" id="GO:0004089">
    <property type="term" value="F:carbonate dehydratase activity"/>
    <property type="evidence" value="ECO:0007669"/>
    <property type="project" value="UniProtKB-UniRule"/>
</dbReference>
<accession>A0A3M4M7K7</accession>
<proteinExistence type="inferred from homology"/>
<dbReference type="Gene3D" id="3.40.1050.10">
    <property type="entry name" value="Carbonic anhydrase"/>
    <property type="match status" value="1"/>
</dbReference>
<evidence type="ECO:0000256" key="3">
    <source>
        <dbReference type="ARBA" id="ARBA00014628"/>
    </source>
</evidence>
<dbReference type="AlphaFoldDB" id="A0A3M4M7K7"/>
<dbReference type="PROSITE" id="PS00704">
    <property type="entry name" value="PROK_CO2_ANHYDRASE_1"/>
    <property type="match status" value="1"/>
</dbReference>
<dbReference type="EC" id="4.2.1.1" evidence="2 10"/>
<dbReference type="EMBL" id="RBRE01000017">
    <property type="protein sequence ID" value="RMQ49121.1"/>
    <property type="molecule type" value="Genomic_DNA"/>
</dbReference>
<feature type="binding site" evidence="9">
    <location>
        <position position="166"/>
    </location>
    <ligand>
        <name>Zn(2+)</name>
        <dbReference type="ChEBI" id="CHEBI:29105"/>
    </ligand>
</feature>
<dbReference type="GO" id="GO:0015976">
    <property type="term" value="P:carbon utilization"/>
    <property type="evidence" value="ECO:0007669"/>
    <property type="project" value="InterPro"/>
</dbReference>
<reference evidence="12 13" key="1">
    <citation type="submission" date="2018-08" db="EMBL/GenBank/DDBJ databases">
        <title>Recombination of ecologically and evolutionarily significant loci maintains genetic cohesion in the Pseudomonas syringae species complex.</title>
        <authorList>
            <person name="Dillon M."/>
            <person name="Thakur S."/>
            <person name="Almeida R.N.D."/>
            <person name="Weir B.S."/>
            <person name="Guttman D.S."/>
        </authorList>
    </citation>
    <scope>NUCLEOTIDE SEQUENCE [LARGE SCALE GENOMIC DNA]</scope>
    <source>
        <strain evidence="12 13">ICMP 3353</strain>
    </source>
</reference>
<evidence type="ECO:0000256" key="6">
    <source>
        <dbReference type="ARBA" id="ARBA00023239"/>
    </source>
</evidence>
<protein>
    <recommendedName>
        <fullName evidence="3 10">Carbonic anhydrase</fullName>
        <ecNumber evidence="2 10">4.2.1.1</ecNumber>
    </recommendedName>
    <alternativeName>
        <fullName evidence="7 10">Carbonate dehydratase</fullName>
    </alternativeName>
</protein>
<dbReference type="PROSITE" id="PS00705">
    <property type="entry name" value="PROK_CO2_ANHYDRASE_2"/>
    <property type="match status" value="1"/>
</dbReference>